<keyword evidence="4" id="KW-1185">Reference proteome</keyword>
<comment type="caution">
    <text evidence="3">The sequence shown here is derived from an EMBL/GenBank/DDBJ whole genome shotgun (WGS) entry which is preliminary data.</text>
</comment>
<evidence type="ECO:0000259" key="2">
    <source>
        <dbReference type="Pfam" id="PF18935"/>
    </source>
</evidence>
<keyword evidence="1" id="KW-0732">Signal</keyword>
<dbReference type="Pfam" id="PF18935">
    <property type="entry name" value="DUF5683"/>
    <property type="match status" value="1"/>
</dbReference>
<dbReference type="OrthoDB" id="9813910at2"/>
<protein>
    <recommendedName>
        <fullName evidence="2">DUF5683 domain-containing protein</fullName>
    </recommendedName>
</protein>
<accession>A0A2S7SWS0</accession>
<name>A0A2S7SWS0_9BACT</name>
<dbReference type="EMBL" id="PPSL01000003">
    <property type="protein sequence ID" value="PQJ11057.1"/>
    <property type="molecule type" value="Genomic_DNA"/>
</dbReference>
<dbReference type="Proteomes" id="UP000239872">
    <property type="component" value="Unassembled WGS sequence"/>
</dbReference>
<sequence length="197" mass="21934">MKSSLILLLYTLVFSSALVLTPIAAKCQSADSAPADTIASNSNNDLIIKRLPFQPNPKRAGLYSAILPGVGQFYNRQYWKIPVIYAGLAVAGYYFVDNLNNYQAFRKAYIGRINNPYPTDKYVNIYTQDQLQQLQNDYNKFLNLTVLFTGVGYTLQVLEAITGAHLKNFDISRDISLNVQPVVYPKALGIGLAVTLK</sequence>
<dbReference type="AlphaFoldDB" id="A0A2S7SWS0"/>
<proteinExistence type="predicted"/>
<organism evidence="3 4">
    <name type="scientific">Flavipsychrobacter stenotrophus</name>
    <dbReference type="NCBI Taxonomy" id="2077091"/>
    <lineage>
        <taxon>Bacteria</taxon>
        <taxon>Pseudomonadati</taxon>
        <taxon>Bacteroidota</taxon>
        <taxon>Chitinophagia</taxon>
        <taxon>Chitinophagales</taxon>
        <taxon>Chitinophagaceae</taxon>
        <taxon>Flavipsychrobacter</taxon>
    </lineage>
</organism>
<dbReference type="InterPro" id="IPR043738">
    <property type="entry name" value="DUF5683"/>
</dbReference>
<evidence type="ECO:0000256" key="1">
    <source>
        <dbReference type="SAM" id="SignalP"/>
    </source>
</evidence>
<feature type="domain" description="DUF5683" evidence="2">
    <location>
        <begin position="54"/>
        <end position="187"/>
    </location>
</feature>
<evidence type="ECO:0000313" key="3">
    <source>
        <dbReference type="EMBL" id="PQJ11057.1"/>
    </source>
</evidence>
<reference evidence="3 4" key="1">
    <citation type="submission" date="2018-01" db="EMBL/GenBank/DDBJ databases">
        <title>A novel member of the phylum Bacteroidetes isolated from glacier ice.</title>
        <authorList>
            <person name="Liu Q."/>
            <person name="Xin Y.-H."/>
        </authorList>
    </citation>
    <scope>NUCLEOTIDE SEQUENCE [LARGE SCALE GENOMIC DNA]</scope>
    <source>
        <strain evidence="3 4">RB1R16</strain>
    </source>
</reference>
<gene>
    <name evidence="3" type="ORF">CJD36_013895</name>
</gene>
<evidence type="ECO:0000313" key="4">
    <source>
        <dbReference type="Proteomes" id="UP000239872"/>
    </source>
</evidence>
<feature type="chain" id="PRO_5015454966" description="DUF5683 domain-containing protein" evidence="1">
    <location>
        <begin position="20"/>
        <end position="197"/>
    </location>
</feature>
<feature type="signal peptide" evidence="1">
    <location>
        <begin position="1"/>
        <end position="19"/>
    </location>
</feature>
<dbReference type="RefSeq" id="WP_105039785.1">
    <property type="nucleotide sequence ID" value="NZ_PPSL01000003.1"/>
</dbReference>